<sequence length="179" mass="19951">MEPSEEPYVMCCAASRPQPSPTTSRGMYLLQLVRLPPWMTPRQVRVALSVYCSPSKVFTWSKARPRCFGPSGGSWKDLEVTAADPHSEGPEAQHRCLEEVGETLRKETFALSSGLAQQHHQKKFLGMQPSRAIRTRCGEQNSPALSWLVEWSGSRGLSSRVMQVTPGDLVRARLALRLT</sequence>
<accession>A0ACB8FM67</accession>
<name>A0ACB8FM67_9SAUR</name>
<dbReference type="Proteomes" id="UP000827872">
    <property type="component" value="Linkage Group LG06"/>
</dbReference>
<comment type="caution">
    <text evidence="1">The sequence shown here is derived from an EMBL/GenBank/DDBJ whole genome shotgun (WGS) entry which is preliminary data.</text>
</comment>
<reference evidence="1" key="1">
    <citation type="submission" date="2021-08" db="EMBL/GenBank/DDBJ databases">
        <title>The first chromosome-level gecko genome reveals the dynamic sex chromosomes of Neotropical dwarf geckos (Sphaerodactylidae: Sphaerodactylus).</title>
        <authorList>
            <person name="Pinto B.J."/>
            <person name="Keating S.E."/>
            <person name="Gamble T."/>
        </authorList>
    </citation>
    <scope>NUCLEOTIDE SEQUENCE</scope>
    <source>
        <strain evidence="1">TG3544</strain>
    </source>
</reference>
<keyword evidence="2" id="KW-1185">Reference proteome</keyword>
<proteinExistence type="predicted"/>
<evidence type="ECO:0000313" key="2">
    <source>
        <dbReference type="Proteomes" id="UP000827872"/>
    </source>
</evidence>
<evidence type="ECO:0000313" key="1">
    <source>
        <dbReference type="EMBL" id="KAH8006409.1"/>
    </source>
</evidence>
<organism evidence="1 2">
    <name type="scientific">Sphaerodactylus townsendi</name>
    <dbReference type="NCBI Taxonomy" id="933632"/>
    <lineage>
        <taxon>Eukaryota</taxon>
        <taxon>Metazoa</taxon>
        <taxon>Chordata</taxon>
        <taxon>Craniata</taxon>
        <taxon>Vertebrata</taxon>
        <taxon>Euteleostomi</taxon>
        <taxon>Lepidosauria</taxon>
        <taxon>Squamata</taxon>
        <taxon>Bifurcata</taxon>
        <taxon>Gekkota</taxon>
        <taxon>Sphaerodactylidae</taxon>
        <taxon>Sphaerodactylus</taxon>
    </lineage>
</organism>
<protein>
    <submittedName>
        <fullName evidence="1">Uncharacterized protein</fullName>
    </submittedName>
</protein>
<dbReference type="EMBL" id="CM037619">
    <property type="protein sequence ID" value="KAH8006409.1"/>
    <property type="molecule type" value="Genomic_DNA"/>
</dbReference>
<gene>
    <name evidence="1" type="ORF">K3G42_003698</name>
</gene>